<evidence type="ECO:0000313" key="11">
    <source>
        <dbReference type="Proteomes" id="UP001374803"/>
    </source>
</evidence>
<gene>
    <name evidence="10" type="ORF">LVJ94_19425</name>
</gene>
<dbReference type="PROSITE" id="PS01162">
    <property type="entry name" value="QOR_ZETA_CRYSTAL"/>
    <property type="match status" value="1"/>
</dbReference>
<dbReference type="Pfam" id="PF13602">
    <property type="entry name" value="ADH_zinc_N_2"/>
    <property type="match status" value="1"/>
</dbReference>
<evidence type="ECO:0000259" key="9">
    <source>
        <dbReference type="PROSITE" id="PS52019"/>
    </source>
</evidence>
<dbReference type="SMART" id="SM00823">
    <property type="entry name" value="PKS_PP"/>
    <property type="match status" value="4"/>
</dbReference>
<dbReference type="Pfam" id="PF22621">
    <property type="entry name" value="CurL-like_PKS_C"/>
    <property type="match status" value="3"/>
</dbReference>
<dbReference type="SUPFAM" id="SSF47336">
    <property type="entry name" value="ACP-like"/>
    <property type="match status" value="4"/>
</dbReference>
<dbReference type="Gene3D" id="1.10.1200.10">
    <property type="entry name" value="ACP-like"/>
    <property type="match status" value="4"/>
</dbReference>
<feature type="domain" description="Carrier" evidence="7">
    <location>
        <begin position="4202"/>
        <end position="4276"/>
    </location>
</feature>
<evidence type="ECO:0000256" key="4">
    <source>
        <dbReference type="ARBA" id="ARBA00023268"/>
    </source>
</evidence>
<evidence type="ECO:0000256" key="6">
    <source>
        <dbReference type="SAM" id="MobiDB-lite"/>
    </source>
</evidence>
<dbReference type="Pfam" id="PF22953">
    <property type="entry name" value="SpnB_Rossmann"/>
    <property type="match status" value="3"/>
</dbReference>
<dbReference type="InterPro" id="IPR049551">
    <property type="entry name" value="PKS_DH_C"/>
</dbReference>
<dbReference type="InterPro" id="IPR016035">
    <property type="entry name" value="Acyl_Trfase/lysoPLipase"/>
</dbReference>
<dbReference type="InterPro" id="IPR014043">
    <property type="entry name" value="Acyl_transferase_dom"/>
</dbReference>
<feature type="region of interest" description="Disordered" evidence="6">
    <location>
        <begin position="76"/>
        <end position="97"/>
    </location>
</feature>
<dbReference type="CDD" id="cd00833">
    <property type="entry name" value="PKS"/>
    <property type="match status" value="3"/>
</dbReference>
<dbReference type="Pfam" id="PF02801">
    <property type="entry name" value="Ketoacyl-synt_C"/>
    <property type="match status" value="3"/>
</dbReference>
<dbReference type="InterPro" id="IPR014030">
    <property type="entry name" value="Ketoacyl_synth_N"/>
</dbReference>
<dbReference type="InterPro" id="IPR020841">
    <property type="entry name" value="PKS_Beta-ketoAc_synthase_dom"/>
</dbReference>
<feature type="domain" description="Ketosynthase family 3 (KS3)" evidence="8">
    <location>
        <begin position="97"/>
        <end position="522"/>
    </location>
</feature>
<feature type="domain" description="Carrier" evidence="7">
    <location>
        <begin position="2452"/>
        <end position="2527"/>
    </location>
</feature>
<sequence length="6100" mass="646991">MDEVRQWLVARIAEITGVEASQIDTSEQFVLYGLESKHAIGLTTELGRFVGRPLSATAMWEHPTADSLARYAALAGTKGRGEKAPRPEGQHTSNASDEPLAIVGMSCRFPKAPNLGAFWQLLSNGVDATDEIPAARWNADAYYHADREMPGKAVSRRAALLEHVDTFDPMAFGISPREAHELDPSQRLALELSWEALEHAGIPLHSLKDSATGVFFGSMWHDWADLTHEDVEGMSAHRATGQAPNMIANRVSYVFGLRGPSLVIDTACSSALVALHYAGHSLRSGEAATALVGGVNMLLSPDSMVFVSKFGGLAPDGRCKAFGAHADGFGRGEGGGVLVVKLLSRAQQDGDRIHAVIRATAVNNDGPSNGLTAPNPKAQEAVLRDAYSRARVEGHEVHYVEAHGTGTILGDPIEVKALGEVLGHERAPSKPLLVGSVKTNIAHTEGAAGIAGLIKVVLAMQHRQVPPSLHAVPANPYIPFDELAVRIPTVLEPWPADEGERALAGVSAFGWGGTNAHAVLEGPPADVRLLQISAPTVSELRERVRALRDGYLTGGGEKGISTTSTETDSHRLAAVIRSPKEAAQTLDTWLDAAAANAVYVSSELVSQKRVFVFSPLGSQWVGMGRRLMESESVFRASLERSDAALAPLLNRSILADLVRPAPSTRFDDVVFAQPLLFAVQAALAETLRAHGVEPDAIVGHSAGEVAAAYVAGALDLEDAARVIHHYSRVQTPTSGLGAMGVIDLPAAEVEPMLASLAGRVEIGATNAPRSTVITGEAAAVHALLAKCKARGLTTNAIRVDVAGHSPLMAPALLDDLTRSLDGIRPRRATVAFYSTVSGGYVDGTELDGAYWARNLRNRVQLGPVVARLLDEHRLLVEIGPHPVLGPALAESIAARGVQANVVATLRRSEDERVSFLEARAKLFALGATLPRPRPTQGTVLVPLSAKGDAALRAQAERLHAHLIAHPELALDDVAHSLTTTRSEFEQRAVFLAGDRADLVSSLAAFAQGSPTAHTVVGNAGPSGKVAFVFPGQGSQWRGMASSLLESSPVFRAQIEACERAFTPHVDWSLLDVLRGPEESLARVDVVQPVLFAVMVSLAAVWRSLGIEPDAVVGHSQGEMAAAYVAGVLSLEDAAKVVTLRSAALTQLAGKGAMAAVDLDENELKGYLEPFGERLAMAAVNSPRATLVSGDPDAVEALLAKLAEEHRFARKIRVDYASHCAHVEAVEQELHRKLSGITPRASAVPLYSTVTGARIDGTELDAGYWYRNLRQTVRFRDAAECLASQGHRFFIEMSPHPVLSLALNETVQGVVVGSLRRDEGTYERLLLALGELHVRGLGLDGSALFAGRTPRRVELPTYTFQRERFWFEPPKTRHSNVTSAGLGSADHPLLGATVALADSDAYLFTGRLSLSDHPWLADHAVFGTVILPGTAFLELAMAAAQRVNLARIEELTLEAPLALPSRDGVRLQLAVGVPDEAGRRTLTVHARPAHPEDAQWTRHATGTLAPEAPSADVAVDLRTWPPTGARALDLEGLYERLARAGLGYGPHFQGLAAAWKRGNELFAEVQLPDAGDAERFLLHPALLDAALHTITVESIHGASDIELPFAWSNVSLRATGASVLRAHFRYSEETGSIALAIADGAGEAVAFADALALRPVSPEQLRGIFAPKVHDALLRLDWAPVEVRPIETRRHWVVLGAPSRDLGGDVPHYADFRALQETLAQGVPGAVVVSCRATSPDVASAHEGTERALALVKAWLADDRLASSRLVLITHRAVGTHPEEGVVDLACAPLWGLVRAAQAENPDRPMVLLDVDDREASRDALAAALNAEIAELQLALRDGKLLAPRLVRAKIDALVAPPSSDWRLDIPVKGTLESLALVAHPEIGAPLSEGQVRIAVRAAGLNFRDVLDALGMLPRDVGPLGGEGAGVVTEIGPGVRDLAVGDRVMGLFSGAFGPVVVADARMVARMPVGWSFAQGASVPVAFLTAYHGLVDLAGLRSGERVLIHAAAGGVGMAAVQIARHLGAEVFGTASPGKWDTLRELGFDGEHLASSRTLDFEAAFLRVTHGRGVDVVLDSLSREFVDASLRLLPHGGRFIEMGKIDVRDAGAVAAAHPGVAYRAFDLIDAAGPERIREMLGELVALFERGVLRTSPITTRDVRRAPQAFRDFAQARHVGKVVLTIPRALDRAGTVLITGGTGTLGALVARHLVQVHGVKHLVLASRRGDEAPGVDALKRDLATAGAHVAIAACDTADRAALEALLASIPAEHPLTAVVHAAGALDDGLIGELTPERLHGVLHTKLDAALHLHELTQEADLSAFVLFSSLAGVVGTPGQSNYAAANAFLDALAHHRKACGLEAVSLAWGYWARRTGLTAHLTDVDLQRMARGGLLALSDEEGLALFDEALNRIDAALVPARFEPRTPRAALRKVQTAAAAMSGSSLQQRLSAMGREDRDRALLDLVRGEVAVVLGMASPGALDNLRPLREIGLDSLMAVELRNRLATATGLRLRATLLFDHPAPGALARFLATQLFDDAAAPEPRREEPPAPSANDEAIAIVAMGCRFPGGVRTPEELWQMLAEGRDAIAAFPENRGWKLDALFDPDPDVRGKTYAREGGFLYDADQFDPAFFGISPRETLAIDPQQRLLLEVSWETLERAGIDAATLHGTSTGVFVGVIDNGHGARMLHAPEDLEGYVGMDNFASLASGRIAYTFGFEGPAISIDTACSSSLVALHLAAQALRQGECELALAGGVSIMATPAPFIVFSRQRGMAPDGRCKAFSADANGAGWGEGAGMLLLEKLSDAQKNGHPVLALLRSSAVNQDGKSQGLTAPSGPAQERVIRQALESGGITARDVDAVEAHGTGTTLGDPIEAHALLATYGEAHSPEEPLWLGSFKSNVGHTQAAAGVGGVIKMVLAMQHGLLPKTLHATSRSRHIDWSSESVQLLNETIPWPENGRPRRAAVSSFGVAGTNAHVILEQVVPPPSPAARASSGSPAPLPVVLSGKSEEALYAQAERLREHLEAHPELAIVDVAHSLATTRSHFEHRAAVVAHDRAQLLEDLAALGQGAPGPNVALGQRGDEGKVTFVFPGQGSQWAGMAQSLLETSAVFRAQMEACDRAFAAHVDWSLLEALRGDPLDRIDVVQPVLFSVMVALAASWRALGVEPEAVVGHSQGEIAAAFVAGILSLEDAARIVALRSRALRQLVGKGAMAAVELPRAELEEILAGFGRRVSVAAVNSPSATTVAGEPDAIEALLRELGSRQIFALRLGADVASHCALVESLREGLLEDLKSIQPGPGHVPFYSTVTGKRIDGTELVANYWYENLLHTVRFADATQALLADGHRFFVEVSPHPVLMLPLEATLEASGHAAAAVGSLWQDEGDLGRLTLSLGELHVRGGRIDWSKPFATLEPRRVDLPTYAFQRQRFWLASVEMQSADVASMGLASADHPLLGAAVALADTDGYLFTARVSLSEQPWLAGHEVFGTAIVPATAFVEWALAAAHRVGLEGIEELTLHAPLALTRDAATVVQLWVGGPEGERRSVTFYARREDAEHDAPWTRHAAGTLCADAGAHGTPSADLRAWPPAGATELPVDDFYERLAETGIVYGQEFQGLRAVWSRGDELFAHVELPETAATEAGRFAMHPALLDAALQASHVFSTAGDVAQPFAWSNVALHAVGASKLRVRLARTVEANTLSLVLADATGEPVASIGALTTRSVSPERLRDTVAKHDDALLRVEWTAAAFEMEAPAKTRHWVALGEDTLGLPNTTGYNDLGALQRALDEGAPLPEAVLVVRTGSTQDGLAAIHRAAADGLALLRAWLADERLVSCPLAWVTQGAVAARAGDDVPDLVHAPLWGLVRGVQAENPDLPLFLVDLDGGEASRRQLASLAFDAQASDETQFALREGQVLVPRLVRAAPAASQANVRAFGSTVLVTGGTGTLGALAARHLVRRHGVEHLVLASRQGGDAPGAAALRRELEDAGAHVTVAACDIADRGALEALLASVPNLTGIVHAAGVLDDGVVASLTEERLHAVLRPKIDAAVHLHELTRDRALSAFVLFSSLSGIIGSPGQANYTAANVFLDALAHHRRARGLAAVSLDWGFWDQTTGFAAHVTEAGMRRMARLGLRALAADEGLALLDAAVGHTEASLVPARFDVSALARQTGRGSAMLRGLVRTKKARLTASNTTTASSLEQRLLALPEENRGAALLEVVRTEVAPVLGLAPAALEPRRPLQELGLDSLMALEVRNRLAAATGRRLPATLLFNYPTPAALTDLLLEQLVGGKVQATAAPAPRTHAEREGIAIVGMACRFPGAVHNPDDLWRLLRDGQDAISPLPTNRGWNLDPEHERTLATDGKAHPREGGFLEDVDLFDPAFFGISPRETVAIDPQQRLLLETSWEALEHAGVDPHSLHGSSTGVFVGIIYNQYGARARAEELRSYVGLGSIPSVASGRIAYTLGLQGPAISIDTACSSSLVAIHLASQALRHGECELALAGGVNVMPSRAVFDGHNFLGAGAPDGRCKSFSAEADGSAWSEGAGMLLLERVSDAKRNGHTILAVLRGSAVNQDGKSQGLTAPNGPAQERVIRQALESAGLAPSDIDAVEAHGTGTSLGDPIEAQALLATYGQAHSEAAPLWLGSLKSNLGHAQAAAGVGGVIKMVLALRHGLLPKTLHAGQPSAHVDWSSGAIRLLNEAVPWPATDRPRRAAVSSFGVSGTNAHVILEEIGPIEPVPVPVPLPVPVPVPVVLSGKSDAALHAQAARLREHLESRPHLRLEDVAYSLATSRAHLEHRAAFVARDRNEWLEALEALAEGSPLPRGTTAQQSGGGKVVFVFPGQGSQWAGMARALLESSPVFRDEIFACARAFAPFVDWSLLDVLRDGDEAALQRVDVVQPALFAVMVALAALWRSLGVHPDAVVGHSQGEIAAAYVAGALSLHDAARVVTLRSKTLTLLAGKGAMAAVQLGELDLRPHLEASQHIALAAVNSPNASLLSGDPDDIDALLASLAHHKVFARKVRVDYASHCSHVDAVRDSLLEQLRSISPRPSTIPLYSTVTGAPIDGQLLDAAYWFQNLRQTVRFADASEKLRQDGHHFFVEISPHPVLTLALAETLPAAAVVGSLRRDDGDLDRFLLSFAELHTRGLSLDWEAVFQPSLPRRVDLPTYAFQRQRFWLDDDAAATADVTSAGLVAADHPLLGAAVPLAHADGFLFTARLSLADHPWLADHRVLDTVILPGTGFVELALAAAHRAGCERIEELTLEAPLVLPARGAVLLQISIEAPDGAGRRTFAVHARPESSDGAWTRHASGTVGAAAAELDFDLHSWPPRGASPLVLEDPYPRLAEAGLSYGPAFRGLHAVWSRGDELFAEVHLPEALARDASRFALHPALLDAALQALTFESIHSTADLALPFAWSDVSLRAVGASTLRVRFVRAKGRPVSLDIADAAGEPLARVRGLTTRAVAADQLRHTLASRSEDLLRVEWNPLPTSTRAPAVEHWVVVGAGDVSNVLPHGVKLDAYGDLASLQAALDQGARRPDVVLAPFVAEAMDDLIATAHGVCDRVLALLQGWMADERLAPSRLVVLTRRAIAAGSEDVEDLAHAAVWGLVRSAQSESPLHTFVLLDIDRAESSRLALVQAFAPGENQLALRDGQFLVPRLVPLAQASATTTPALDPRGTVLVTGGTGTLGQLVVRHLVANHGVRNLLLASRQGAAATGAEALAAELRATGAAVTFAACDVSDREALRELVTSISPEHPLTAVVHVAGLLDDGVVGSLTPERLHPVLRVKLDAALHLHELTASLDVSAFILFSSLSGVLGNVGQANYAAANAFLDALAHHRRAQGLPALSLDWGHWADKSSLTARLTEADLQRMARSGVLPFSSEEGLALFDAALARQDAALVPARFDRATLARTETVPAMLRGLVRVTSARPVATNALTASSIEERLGGLSSAERESALLDLVRGHIATVLGVTSPSTLEPNRPLQELGLDSLMALELRNRLSAATGLRLHATLLFDHPTPYALAELLAQKLVPNDAEPRLPVLEKLDRLLEGEFDDGARAKVVEHLRSLIARLGAATRDDEAHHEPLENFESASDEELFASFDKRLAEVNP</sequence>
<dbReference type="Gene3D" id="3.40.47.10">
    <property type="match status" value="3"/>
</dbReference>
<reference evidence="10" key="1">
    <citation type="submission" date="2021-12" db="EMBL/GenBank/DDBJ databases">
        <title>Discovery of the Pendulisporaceae a myxobacterial family with distinct sporulation behavior and unique specialized metabolism.</title>
        <authorList>
            <person name="Garcia R."/>
            <person name="Popoff A."/>
            <person name="Bader C.D."/>
            <person name="Loehr J."/>
            <person name="Walesch S."/>
            <person name="Walt C."/>
            <person name="Boldt J."/>
            <person name="Bunk B."/>
            <person name="Haeckl F.J.F.P.J."/>
            <person name="Gunesch A.P."/>
            <person name="Birkelbach J."/>
            <person name="Nuebel U."/>
            <person name="Pietschmann T."/>
            <person name="Bach T."/>
            <person name="Mueller R."/>
        </authorList>
    </citation>
    <scope>NUCLEOTIDE SEQUENCE</scope>
    <source>
        <strain evidence="10">MSr11367</strain>
    </source>
</reference>
<dbReference type="SMART" id="SM00826">
    <property type="entry name" value="PKS_DH"/>
    <property type="match status" value="3"/>
</dbReference>
<evidence type="ECO:0000259" key="8">
    <source>
        <dbReference type="PROSITE" id="PS52004"/>
    </source>
</evidence>
<dbReference type="InterPro" id="IPR020843">
    <property type="entry name" value="ER"/>
</dbReference>
<dbReference type="InterPro" id="IPR001227">
    <property type="entry name" value="Ac_transferase_dom_sf"/>
</dbReference>
<dbReference type="Pfam" id="PF00550">
    <property type="entry name" value="PP-binding"/>
    <property type="match status" value="4"/>
</dbReference>
<accession>A0ABZ2LIL7</accession>
<keyword evidence="1" id="KW-0596">Phosphopantetheine</keyword>
<feature type="active site" description="Proton acceptor; for dehydratase activity" evidence="5">
    <location>
        <position position="1418"/>
    </location>
</feature>
<feature type="region of interest" description="C-terminal hotdog fold" evidence="5">
    <location>
        <begin position="5321"/>
        <end position="5459"/>
    </location>
</feature>
<name>A0ABZ2LIL7_9BACT</name>
<evidence type="ECO:0000313" key="10">
    <source>
        <dbReference type="EMBL" id="WXB09389.1"/>
    </source>
</evidence>
<dbReference type="Gene3D" id="3.40.50.11460">
    <property type="match status" value="1"/>
</dbReference>
<evidence type="ECO:0000256" key="3">
    <source>
        <dbReference type="ARBA" id="ARBA00022679"/>
    </source>
</evidence>
<dbReference type="SMART" id="SM00825">
    <property type="entry name" value="PKS_KS"/>
    <property type="match status" value="3"/>
</dbReference>
<dbReference type="SUPFAM" id="SSF50129">
    <property type="entry name" value="GroES-like"/>
    <property type="match status" value="1"/>
</dbReference>
<dbReference type="InterPro" id="IPR016039">
    <property type="entry name" value="Thiolase-like"/>
</dbReference>
<dbReference type="InterPro" id="IPR050091">
    <property type="entry name" value="PKS_NRPS_Biosynth_Enz"/>
</dbReference>
<dbReference type="Pfam" id="PF21089">
    <property type="entry name" value="PKS_DH_N"/>
    <property type="match status" value="3"/>
</dbReference>
<feature type="active site" description="Proton acceptor; for dehydratase activity" evidence="5">
    <location>
        <position position="5218"/>
    </location>
</feature>
<dbReference type="SMART" id="SM00822">
    <property type="entry name" value="PKS_KR"/>
    <property type="match status" value="3"/>
</dbReference>
<dbReference type="InterPro" id="IPR002364">
    <property type="entry name" value="Quin_OxRdtase/zeta-crystal_CS"/>
</dbReference>
<protein>
    <submittedName>
        <fullName evidence="10">SDR family NAD(P)-dependent oxidoreductase</fullName>
    </submittedName>
</protein>
<dbReference type="InterPro" id="IPR036291">
    <property type="entry name" value="NAD(P)-bd_dom_sf"/>
</dbReference>
<dbReference type="SUPFAM" id="SSF51735">
    <property type="entry name" value="NAD(P)-binding Rossmann-fold domains"/>
    <property type="match status" value="7"/>
</dbReference>
<feature type="domain" description="Ketosynthase family 3 (KS3)" evidence="8">
    <location>
        <begin position="2548"/>
        <end position="2974"/>
    </location>
</feature>
<feature type="domain" description="Carrier" evidence="7">
    <location>
        <begin position="5945"/>
        <end position="6020"/>
    </location>
</feature>
<dbReference type="PROSITE" id="PS00606">
    <property type="entry name" value="KS3_1"/>
    <property type="match status" value="3"/>
</dbReference>
<keyword evidence="2" id="KW-0597">Phosphoprotein</keyword>
<dbReference type="InterPro" id="IPR042104">
    <property type="entry name" value="PKS_dehydratase_sf"/>
</dbReference>
<dbReference type="InterPro" id="IPR018201">
    <property type="entry name" value="Ketoacyl_synth_AS"/>
</dbReference>
<dbReference type="Pfam" id="PF08659">
    <property type="entry name" value="KR"/>
    <property type="match status" value="3"/>
</dbReference>
<feature type="region of interest" description="N-terminal hotdog fold" evidence="5">
    <location>
        <begin position="5186"/>
        <end position="5309"/>
    </location>
</feature>
<feature type="region of interest" description="C-terminal hotdog fold" evidence="5">
    <location>
        <begin position="1524"/>
        <end position="1661"/>
    </location>
</feature>
<dbReference type="Gene3D" id="3.40.366.10">
    <property type="entry name" value="Malonyl-Coenzyme A Acyl Carrier Protein, domain 2"/>
    <property type="match status" value="4"/>
</dbReference>
<dbReference type="Gene3D" id="3.40.50.720">
    <property type="entry name" value="NAD(P)-binding Rossmann-like Domain"/>
    <property type="match status" value="3"/>
</dbReference>
<dbReference type="PANTHER" id="PTHR43775">
    <property type="entry name" value="FATTY ACID SYNTHASE"/>
    <property type="match status" value="1"/>
</dbReference>
<dbReference type="InterPro" id="IPR006162">
    <property type="entry name" value="Ppantetheine_attach_site"/>
</dbReference>
<dbReference type="SMART" id="SM00827">
    <property type="entry name" value="PKS_AT"/>
    <property type="match status" value="4"/>
</dbReference>
<evidence type="ECO:0000259" key="7">
    <source>
        <dbReference type="PROSITE" id="PS50075"/>
    </source>
</evidence>
<dbReference type="InterPro" id="IPR011032">
    <property type="entry name" value="GroES-like_sf"/>
</dbReference>
<feature type="active site" description="Proton donor; for dehydratase activity" evidence="5">
    <location>
        <position position="5382"/>
    </location>
</feature>
<dbReference type="SUPFAM" id="SSF53901">
    <property type="entry name" value="Thiolase-like"/>
    <property type="match status" value="3"/>
</dbReference>
<dbReference type="SUPFAM" id="SSF52151">
    <property type="entry name" value="FabD/lysophospholipase-like"/>
    <property type="match status" value="4"/>
</dbReference>
<feature type="domain" description="PKS/mFAS DH" evidence="9">
    <location>
        <begin position="5186"/>
        <end position="5459"/>
    </location>
</feature>
<feature type="domain" description="Ketosynthase family 3 (KS3)" evidence="8">
    <location>
        <begin position="4295"/>
        <end position="4719"/>
    </location>
</feature>
<dbReference type="InterPro" id="IPR055123">
    <property type="entry name" value="SpnB-like_Rossmann"/>
</dbReference>
<dbReference type="PANTHER" id="PTHR43775:SF51">
    <property type="entry name" value="INACTIVE PHENOLPHTHIOCEROL SYNTHESIS POLYKETIDE SYNTHASE TYPE I PKS1-RELATED"/>
    <property type="match status" value="1"/>
</dbReference>
<feature type="active site" description="Proton acceptor; for dehydratase activity" evidence="5">
    <location>
        <position position="3475"/>
    </location>
</feature>
<dbReference type="EMBL" id="CP089983">
    <property type="protein sequence ID" value="WXB09389.1"/>
    <property type="molecule type" value="Genomic_DNA"/>
</dbReference>
<dbReference type="Pfam" id="PF14765">
    <property type="entry name" value="PS-DH"/>
    <property type="match status" value="3"/>
</dbReference>
<keyword evidence="4" id="KW-0511">Multifunctional enzyme</keyword>
<dbReference type="SUPFAM" id="SSF55048">
    <property type="entry name" value="Probable ACP-binding domain of malonyl-CoA ACP transacylase"/>
    <property type="match status" value="4"/>
</dbReference>
<dbReference type="InterPro" id="IPR013154">
    <property type="entry name" value="ADH-like_N"/>
</dbReference>
<feature type="active site" description="Proton donor; for dehydratase activity" evidence="5">
    <location>
        <position position="3643"/>
    </location>
</feature>
<dbReference type="Gene3D" id="3.10.129.110">
    <property type="entry name" value="Polyketide synthase dehydratase"/>
    <property type="match status" value="3"/>
</dbReference>
<dbReference type="InterPro" id="IPR020806">
    <property type="entry name" value="PKS_PP-bd"/>
</dbReference>
<keyword evidence="11" id="KW-1185">Reference proteome</keyword>
<dbReference type="InterPro" id="IPR057326">
    <property type="entry name" value="KR_dom"/>
</dbReference>
<dbReference type="InterPro" id="IPR014031">
    <property type="entry name" value="Ketoacyl_synth_C"/>
</dbReference>
<evidence type="ECO:0000256" key="1">
    <source>
        <dbReference type="ARBA" id="ARBA00022450"/>
    </source>
</evidence>
<evidence type="ECO:0000256" key="2">
    <source>
        <dbReference type="ARBA" id="ARBA00022553"/>
    </source>
</evidence>
<dbReference type="CDD" id="cd05195">
    <property type="entry name" value="enoyl_red"/>
    <property type="match status" value="1"/>
</dbReference>
<organism evidence="10 11">
    <name type="scientific">Pendulispora rubella</name>
    <dbReference type="NCBI Taxonomy" id="2741070"/>
    <lineage>
        <taxon>Bacteria</taxon>
        <taxon>Pseudomonadati</taxon>
        <taxon>Myxococcota</taxon>
        <taxon>Myxococcia</taxon>
        <taxon>Myxococcales</taxon>
        <taxon>Sorangiineae</taxon>
        <taxon>Pendulisporaceae</taxon>
        <taxon>Pendulispora</taxon>
    </lineage>
</organism>
<feature type="region of interest" description="N-terminal hotdog fold" evidence="5">
    <location>
        <begin position="3443"/>
        <end position="3567"/>
    </location>
</feature>
<feature type="compositionally biased region" description="Basic and acidic residues" evidence="6">
    <location>
        <begin position="79"/>
        <end position="89"/>
    </location>
</feature>
<dbReference type="Proteomes" id="UP001374803">
    <property type="component" value="Chromosome"/>
</dbReference>
<feature type="region of interest" description="N-terminal hotdog fold" evidence="5">
    <location>
        <begin position="1386"/>
        <end position="1510"/>
    </location>
</feature>
<keyword evidence="3" id="KW-0808">Transferase</keyword>
<evidence type="ECO:0000256" key="5">
    <source>
        <dbReference type="PROSITE-ProRule" id="PRU01363"/>
    </source>
</evidence>
<dbReference type="InterPro" id="IPR036736">
    <property type="entry name" value="ACP-like_sf"/>
</dbReference>
<dbReference type="Pfam" id="PF00109">
    <property type="entry name" value="ketoacyl-synt"/>
    <property type="match status" value="3"/>
</dbReference>
<dbReference type="InterPro" id="IPR049552">
    <property type="entry name" value="PKS_DH_N"/>
</dbReference>
<dbReference type="SMART" id="SM01294">
    <property type="entry name" value="PKS_PP_betabranch"/>
    <property type="match status" value="3"/>
</dbReference>
<dbReference type="InterPro" id="IPR009081">
    <property type="entry name" value="PP-bd_ACP"/>
</dbReference>
<dbReference type="Pfam" id="PF08240">
    <property type="entry name" value="ADH_N"/>
    <property type="match status" value="1"/>
</dbReference>
<feature type="region of interest" description="C-terminal hotdog fold" evidence="5">
    <location>
        <begin position="3582"/>
        <end position="3719"/>
    </location>
</feature>
<dbReference type="Gene3D" id="3.90.180.10">
    <property type="entry name" value="Medium-chain alcohol dehydrogenases, catalytic domain"/>
    <property type="match status" value="1"/>
</dbReference>
<dbReference type="InterPro" id="IPR013968">
    <property type="entry name" value="PKS_KR"/>
</dbReference>
<feature type="domain" description="Carrier" evidence="7">
    <location>
        <begin position="1"/>
        <end position="76"/>
    </location>
</feature>
<dbReference type="Gene3D" id="3.30.70.3290">
    <property type="match status" value="4"/>
</dbReference>
<dbReference type="PROSITE" id="PS52019">
    <property type="entry name" value="PKS_MFAS_DH"/>
    <property type="match status" value="3"/>
</dbReference>
<feature type="domain" description="PKS/mFAS DH" evidence="9">
    <location>
        <begin position="1386"/>
        <end position="1661"/>
    </location>
</feature>
<feature type="active site" description="Proton donor; for dehydratase activity" evidence="5">
    <location>
        <position position="1583"/>
    </location>
</feature>
<dbReference type="Pfam" id="PF00698">
    <property type="entry name" value="Acyl_transf_1"/>
    <property type="match status" value="4"/>
</dbReference>
<dbReference type="PROSITE" id="PS52004">
    <property type="entry name" value="KS3_2"/>
    <property type="match status" value="3"/>
</dbReference>
<dbReference type="RefSeq" id="WP_394839062.1">
    <property type="nucleotide sequence ID" value="NZ_CP089983.1"/>
</dbReference>
<feature type="domain" description="PKS/mFAS DH" evidence="9">
    <location>
        <begin position="3443"/>
        <end position="3719"/>
    </location>
</feature>
<dbReference type="PROSITE" id="PS00012">
    <property type="entry name" value="PHOSPHOPANTETHEINE"/>
    <property type="match status" value="3"/>
</dbReference>
<dbReference type="InterPro" id="IPR049900">
    <property type="entry name" value="PKS_mFAS_DH"/>
</dbReference>
<dbReference type="InterPro" id="IPR016036">
    <property type="entry name" value="Malonyl_transacylase_ACP-bd"/>
</dbReference>
<dbReference type="InterPro" id="IPR020807">
    <property type="entry name" value="PKS_DH"/>
</dbReference>
<dbReference type="SMART" id="SM00829">
    <property type="entry name" value="PKS_ER"/>
    <property type="match status" value="1"/>
</dbReference>
<proteinExistence type="predicted"/>
<dbReference type="PROSITE" id="PS50075">
    <property type="entry name" value="CARRIER"/>
    <property type="match status" value="4"/>
</dbReference>
<dbReference type="CDD" id="cd08956">
    <property type="entry name" value="KR_3_FAS_SDR_x"/>
    <property type="match status" value="3"/>
</dbReference>